<name>A0ABZ2YVX8_9BACT</name>
<dbReference type="InterPro" id="IPR015421">
    <property type="entry name" value="PyrdxlP-dep_Trfase_major"/>
</dbReference>
<dbReference type="PIRSF" id="PIRSF001434">
    <property type="entry name" value="CGS"/>
    <property type="match status" value="1"/>
</dbReference>
<reference evidence="4 5" key="1">
    <citation type="submission" date="2024-03" db="EMBL/GenBank/DDBJ databases">
        <title>Chitinophaga caseinilytica sp. nov., a casein hydrolysing bacterium isolated from forest soil.</title>
        <authorList>
            <person name="Lee D.S."/>
            <person name="Han D.M."/>
            <person name="Baek J.H."/>
            <person name="Choi D.G."/>
            <person name="Jeon J.H."/>
            <person name="Jeon C.O."/>
        </authorList>
    </citation>
    <scope>NUCLEOTIDE SEQUENCE [LARGE SCALE GENOMIC DNA]</scope>
    <source>
        <strain evidence="4 5">KACC 19118</strain>
    </source>
</reference>
<dbReference type="PROSITE" id="PS00868">
    <property type="entry name" value="CYS_MET_METAB_PP"/>
    <property type="match status" value="1"/>
</dbReference>
<organism evidence="4 5">
    <name type="scientific">Chitinophaga caseinilytica</name>
    <dbReference type="NCBI Taxonomy" id="2267521"/>
    <lineage>
        <taxon>Bacteria</taxon>
        <taxon>Pseudomonadati</taxon>
        <taxon>Bacteroidota</taxon>
        <taxon>Chitinophagia</taxon>
        <taxon>Chitinophagales</taxon>
        <taxon>Chitinophagaceae</taxon>
        <taxon>Chitinophaga</taxon>
    </lineage>
</organism>
<dbReference type="PANTHER" id="PTHR11808:SF86">
    <property type="entry name" value="METHIONINE GAMMA-LYASE"/>
    <property type="match status" value="1"/>
</dbReference>
<evidence type="ECO:0000256" key="3">
    <source>
        <dbReference type="RuleBase" id="RU362118"/>
    </source>
</evidence>
<sequence>MIKSPETAMMGHGYKPELSEGAVKPPVFLTSTFVFHTAEEGKDFFTMAHGHTPAQEREMGLIYSRINNPNIEILEERIRLWDGGADAAAFSSGMSAISTTMMAFLKPGDFILFSNPLYGGSHKFIQHFLKELGIGTIGFSAGDSFESIVGQVAAAGAAGKLKMIFVETPANPTGEVIDVRMCSELAKHFSTEDKPVLLAVDNTYMGPLWSRPLQFGADIVLYSATKYIGGHSDVIAGAAVGGKSIIQSIKAARTFFGTIIDPHPAWMLLRSLETLKLRMDAAAQNAAHIAAFLQNYPGVEKVYYPGLRTGMSERQQQIYAEQYTSFGAMVSFDVAGGEPAAFRFLNALRHIKLAVSLGGTESLAQHPWSMTHSGVPESEKLQYGITEGMVRLSVGIEHHEDLIRDMEQALHAARL</sequence>
<accession>A0ABZ2YVX8</accession>
<dbReference type="Pfam" id="PF01053">
    <property type="entry name" value="Cys_Met_Meta_PP"/>
    <property type="match status" value="1"/>
</dbReference>
<protein>
    <submittedName>
        <fullName evidence="4">Cystathionine gamma-synthase family protein</fullName>
    </submittedName>
</protein>
<dbReference type="NCBIfam" id="NF005455">
    <property type="entry name" value="PRK07049.1"/>
    <property type="match status" value="1"/>
</dbReference>
<evidence type="ECO:0000256" key="1">
    <source>
        <dbReference type="ARBA" id="ARBA00001933"/>
    </source>
</evidence>
<dbReference type="SUPFAM" id="SSF53383">
    <property type="entry name" value="PLP-dependent transferases"/>
    <property type="match status" value="1"/>
</dbReference>
<keyword evidence="2 3" id="KW-0663">Pyridoxal phosphate</keyword>
<proteinExistence type="inferred from homology"/>
<keyword evidence="5" id="KW-1185">Reference proteome</keyword>
<dbReference type="InterPro" id="IPR015424">
    <property type="entry name" value="PyrdxlP-dep_Trfase"/>
</dbReference>
<dbReference type="RefSeq" id="WP_341838804.1">
    <property type="nucleotide sequence ID" value="NZ_CP149792.1"/>
</dbReference>
<evidence type="ECO:0000313" key="5">
    <source>
        <dbReference type="Proteomes" id="UP001449657"/>
    </source>
</evidence>
<dbReference type="EMBL" id="CP150096">
    <property type="protein sequence ID" value="WZN44010.1"/>
    <property type="molecule type" value="Genomic_DNA"/>
</dbReference>
<comment type="cofactor">
    <cofactor evidence="1 3">
        <name>pyridoxal 5'-phosphate</name>
        <dbReference type="ChEBI" id="CHEBI:597326"/>
    </cofactor>
</comment>
<dbReference type="Gene3D" id="3.90.1150.10">
    <property type="entry name" value="Aspartate Aminotransferase, domain 1"/>
    <property type="match status" value="1"/>
</dbReference>
<gene>
    <name evidence="4" type="ORF">WJU22_13995</name>
</gene>
<dbReference type="InterPro" id="IPR015422">
    <property type="entry name" value="PyrdxlP-dep_Trfase_small"/>
</dbReference>
<evidence type="ECO:0000256" key="2">
    <source>
        <dbReference type="ARBA" id="ARBA00022898"/>
    </source>
</evidence>
<dbReference type="InterPro" id="IPR000277">
    <property type="entry name" value="Cys/Met-Metab_PyrdxlP-dep_enz"/>
</dbReference>
<comment type="similarity">
    <text evidence="3">Belongs to the trans-sulfuration enzymes family.</text>
</comment>
<dbReference type="CDD" id="cd00614">
    <property type="entry name" value="CGS_like"/>
    <property type="match status" value="1"/>
</dbReference>
<dbReference type="Gene3D" id="3.40.640.10">
    <property type="entry name" value="Type I PLP-dependent aspartate aminotransferase-like (Major domain)"/>
    <property type="match status" value="1"/>
</dbReference>
<dbReference type="Proteomes" id="UP001449657">
    <property type="component" value="Chromosome"/>
</dbReference>
<evidence type="ECO:0000313" key="4">
    <source>
        <dbReference type="EMBL" id="WZN44010.1"/>
    </source>
</evidence>
<dbReference type="PANTHER" id="PTHR11808">
    <property type="entry name" value="TRANS-SULFURATION ENZYME FAMILY MEMBER"/>
    <property type="match status" value="1"/>
</dbReference>
<dbReference type="InterPro" id="IPR054542">
    <property type="entry name" value="Cys_met_metab_PP"/>
</dbReference>